<proteinExistence type="predicted"/>
<accession>A0A9W6X2U1</accession>
<evidence type="ECO:0000313" key="2">
    <source>
        <dbReference type="Proteomes" id="UP001165121"/>
    </source>
</evidence>
<name>A0A9W6X2U1_9STRA</name>
<keyword evidence="2" id="KW-1185">Reference proteome</keyword>
<protein>
    <submittedName>
        <fullName evidence="1">Unnamed protein product</fullName>
    </submittedName>
</protein>
<sequence length="116" mass="11842">MGAASISDFLSTGALQMPNPVKIPARAQSSAHAIASAQASISASALSYLLPAAASMAASVAPRAVNGSAVPGVAPATASTPAVFTQELHDNLNMFLKTATAYLVMLINEHNQHREL</sequence>
<dbReference type="EMBL" id="BSXT01000453">
    <property type="protein sequence ID" value="GMF27910.1"/>
    <property type="molecule type" value="Genomic_DNA"/>
</dbReference>
<dbReference type="AlphaFoldDB" id="A0A9W6X2U1"/>
<reference evidence="1" key="1">
    <citation type="submission" date="2023-04" db="EMBL/GenBank/DDBJ databases">
        <title>Phytophthora fragariaefolia NBRC 109709.</title>
        <authorList>
            <person name="Ichikawa N."/>
            <person name="Sato H."/>
            <person name="Tonouchi N."/>
        </authorList>
    </citation>
    <scope>NUCLEOTIDE SEQUENCE</scope>
    <source>
        <strain evidence="1">NBRC 109709</strain>
    </source>
</reference>
<evidence type="ECO:0000313" key="1">
    <source>
        <dbReference type="EMBL" id="GMF27910.1"/>
    </source>
</evidence>
<dbReference type="OrthoDB" id="10523070at2759"/>
<comment type="caution">
    <text evidence="1">The sequence shown here is derived from an EMBL/GenBank/DDBJ whole genome shotgun (WGS) entry which is preliminary data.</text>
</comment>
<dbReference type="Proteomes" id="UP001165121">
    <property type="component" value="Unassembled WGS sequence"/>
</dbReference>
<organism evidence="1 2">
    <name type="scientific">Phytophthora fragariaefolia</name>
    <dbReference type="NCBI Taxonomy" id="1490495"/>
    <lineage>
        <taxon>Eukaryota</taxon>
        <taxon>Sar</taxon>
        <taxon>Stramenopiles</taxon>
        <taxon>Oomycota</taxon>
        <taxon>Peronosporomycetes</taxon>
        <taxon>Peronosporales</taxon>
        <taxon>Peronosporaceae</taxon>
        <taxon>Phytophthora</taxon>
    </lineage>
</organism>
<gene>
    <name evidence="1" type="ORF">Pfra01_000566100</name>
</gene>